<evidence type="ECO:0000256" key="13">
    <source>
        <dbReference type="PIRSR" id="PIRSR602401-1"/>
    </source>
</evidence>
<dbReference type="Gene3D" id="1.10.630.10">
    <property type="entry name" value="Cytochrome P450"/>
    <property type="match status" value="1"/>
</dbReference>
<keyword evidence="12" id="KW-0472">Membrane</keyword>
<dbReference type="PANTHER" id="PTHR24305:SF166">
    <property type="entry name" value="CYTOCHROME P450 12A4, MITOCHONDRIAL-RELATED"/>
    <property type="match status" value="1"/>
</dbReference>
<evidence type="ECO:0000256" key="6">
    <source>
        <dbReference type="ARBA" id="ARBA00022692"/>
    </source>
</evidence>
<comment type="caution">
    <text evidence="15">The sequence shown here is derived from an EMBL/GenBank/DDBJ whole genome shotgun (WGS) entry which is preliminary data.</text>
</comment>
<evidence type="ECO:0000256" key="14">
    <source>
        <dbReference type="RuleBase" id="RU000461"/>
    </source>
</evidence>
<evidence type="ECO:0000313" key="15">
    <source>
        <dbReference type="EMBL" id="KAJ7211318.1"/>
    </source>
</evidence>
<dbReference type="InterPro" id="IPR050121">
    <property type="entry name" value="Cytochrome_P450_monoxygenase"/>
</dbReference>
<keyword evidence="9 14" id="KW-0560">Oxidoreductase</keyword>
<keyword evidence="7 13" id="KW-0479">Metal-binding</keyword>
<dbReference type="InterPro" id="IPR001128">
    <property type="entry name" value="Cyt_P450"/>
</dbReference>
<dbReference type="InterPro" id="IPR017972">
    <property type="entry name" value="Cyt_P450_CS"/>
</dbReference>
<evidence type="ECO:0000256" key="9">
    <source>
        <dbReference type="ARBA" id="ARBA00023002"/>
    </source>
</evidence>
<proteinExistence type="inferred from homology"/>
<dbReference type="Proteomes" id="UP001219525">
    <property type="component" value="Unassembled WGS sequence"/>
</dbReference>
<dbReference type="InterPro" id="IPR002401">
    <property type="entry name" value="Cyt_P450_E_grp-I"/>
</dbReference>
<dbReference type="PANTHER" id="PTHR24305">
    <property type="entry name" value="CYTOCHROME P450"/>
    <property type="match status" value="1"/>
</dbReference>
<comment type="subcellular location">
    <subcellularLocation>
        <location evidence="2">Membrane</location>
    </subcellularLocation>
</comment>
<dbReference type="InterPro" id="IPR036396">
    <property type="entry name" value="Cyt_P450_sf"/>
</dbReference>
<evidence type="ECO:0000256" key="2">
    <source>
        <dbReference type="ARBA" id="ARBA00004370"/>
    </source>
</evidence>
<dbReference type="EMBL" id="JARJCW010000026">
    <property type="protein sequence ID" value="KAJ7211318.1"/>
    <property type="molecule type" value="Genomic_DNA"/>
</dbReference>
<feature type="binding site" description="axial binding residue" evidence="13">
    <location>
        <position position="440"/>
    </location>
    <ligand>
        <name>heme</name>
        <dbReference type="ChEBI" id="CHEBI:30413"/>
    </ligand>
    <ligandPart>
        <name>Fe</name>
        <dbReference type="ChEBI" id="CHEBI:18248"/>
    </ligandPart>
</feature>
<keyword evidence="10 13" id="KW-0408">Iron</keyword>
<dbReference type="GO" id="GO:0004497">
    <property type="term" value="F:monooxygenase activity"/>
    <property type="evidence" value="ECO:0007669"/>
    <property type="project" value="UniProtKB-KW"/>
</dbReference>
<comment type="cofactor">
    <cofactor evidence="1 13">
        <name>heme</name>
        <dbReference type="ChEBI" id="CHEBI:30413"/>
    </cofactor>
</comment>
<gene>
    <name evidence="15" type="ORF">GGX14DRAFT_624248</name>
</gene>
<dbReference type="GO" id="GO:0016020">
    <property type="term" value="C:membrane"/>
    <property type="evidence" value="ECO:0007669"/>
    <property type="project" value="UniProtKB-SubCell"/>
</dbReference>
<evidence type="ECO:0000256" key="8">
    <source>
        <dbReference type="ARBA" id="ARBA00022989"/>
    </source>
</evidence>
<organism evidence="15 16">
    <name type="scientific">Mycena pura</name>
    <dbReference type="NCBI Taxonomy" id="153505"/>
    <lineage>
        <taxon>Eukaryota</taxon>
        <taxon>Fungi</taxon>
        <taxon>Dikarya</taxon>
        <taxon>Basidiomycota</taxon>
        <taxon>Agaricomycotina</taxon>
        <taxon>Agaricomycetes</taxon>
        <taxon>Agaricomycetidae</taxon>
        <taxon>Agaricales</taxon>
        <taxon>Marasmiineae</taxon>
        <taxon>Mycenaceae</taxon>
        <taxon>Mycena</taxon>
    </lineage>
</organism>
<dbReference type="SUPFAM" id="SSF48264">
    <property type="entry name" value="Cytochrome P450"/>
    <property type="match status" value="1"/>
</dbReference>
<dbReference type="Pfam" id="PF00067">
    <property type="entry name" value="p450"/>
    <property type="match status" value="2"/>
</dbReference>
<dbReference type="PROSITE" id="PS00086">
    <property type="entry name" value="CYTOCHROME_P450"/>
    <property type="match status" value="1"/>
</dbReference>
<dbReference type="AlphaFoldDB" id="A0AAD6YCC5"/>
<evidence type="ECO:0000313" key="16">
    <source>
        <dbReference type="Proteomes" id="UP001219525"/>
    </source>
</evidence>
<dbReference type="GO" id="GO:0016705">
    <property type="term" value="F:oxidoreductase activity, acting on paired donors, with incorporation or reduction of molecular oxygen"/>
    <property type="evidence" value="ECO:0007669"/>
    <property type="project" value="InterPro"/>
</dbReference>
<keyword evidence="11 14" id="KW-0503">Monooxygenase</keyword>
<evidence type="ECO:0000256" key="7">
    <source>
        <dbReference type="ARBA" id="ARBA00022723"/>
    </source>
</evidence>
<evidence type="ECO:0000256" key="4">
    <source>
        <dbReference type="ARBA" id="ARBA00010617"/>
    </source>
</evidence>
<keyword evidence="6" id="KW-0812">Transmembrane</keyword>
<dbReference type="GO" id="GO:0005506">
    <property type="term" value="F:iron ion binding"/>
    <property type="evidence" value="ECO:0007669"/>
    <property type="project" value="InterPro"/>
</dbReference>
<comment type="similarity">
    <text evidence="4 14">Belongs to the cytochrome P450 family.</text>
</comment>
<comment type="pathway">
    <text evidence="3">Secondary metabolite biosynthesis; terpenoid biosynthesis.</text>
</comment>
<evidence type="ECO:0000256" key="5">
    <source>
        <dbReference type="ARBA" id="ARBA00022617"/>
    </source>
</evidence>
<evidence type="ECO:0000256" key="1">
    <source>
        <dbReference type="ARBA" id="ARBA00001971"/>
    </source>
</evidence>
<sequence>MATSTMAMFPSDISGIILDVQPRTAIIVVLSLYAFLRAFTVLKMLRQSETINLIPIVSGIPGLWTSNVDIARQVAVGAHKVKFFKPVSKNDVFLQWGMNLAAADGQMWRKHRRIVGSAFSTELYKLVWMQSAKTYNDMILTEGWDTKDAVDVPVIQDVTMKVCSSGHFFPRADPPKSQDGKMPAQQALKIVAETHLLTLAVPSWLLYLPVPRAREARRRLLAFMNEQVAERKADVSAGGPSVDAFTTLVKANQDESTKYQLDDEELIGNVFLFMFAGHGTLRPSYIVCSWFNLVSSPETTAHTLAATFGFLAVNEEVQEEIVQHILEVVGTEREPQFEDYAKLDKVLAVFYEAARMFPAGHALIREASEDTILTVPNPVGEEGNQTVPIPKGTQIMVDMIGIQYNPRYFEDPHIFKPSRWYGLPTDSELFTAFSVGQRACIGRRFATVEATCFLTLFLRDWKVLPILREGESKAAWKMRVLDAHIVITLGVRDIPLRFERRKRA</sequence>
<name>A0AAD6YCC5_9AGAR</name>
<keyword evidence="5 13" id="KW-0349">Heme</keyword>
<keyword evidence="8" id="KW-1133">Transmembrane helix</keyword>
<dbReference type="PRINTS" id="PR00385">
    <property type="entry name" value="P450"/>
</dbReference>
<dbReference type="PRINTS" id="PR00463">
    <property type="entry name" value="EP450I"/>
</dbReference>
<protein>
    <submittedName>
        <fullName evidence="15">Cytochrome P450</fullName>
    </submittedName>
</protein>
<evidence type="ECO:0000256" key="11">
    <source>
        <dbReference type="ARBA" id="ARBA00023033"/>
    </source>
</evidence>
<reference evidence="15" key="1">
    <citation type="submission" date="2023-03" db="EMBL/GenBank/DDBJ databases">
        <title>Massive genome expansion in bonnet fungi (Mycena s.s.) driven by repeated elements and novel gene families across ecological guilds.</title>
        <authorList>
            <consortium name="Lawrence Berkeley National Laboratory"/>
            <person name="Harder C.B."/>
            <person name="Miyauchi S."/>
            <person name="Viragh M."/>
            <person name="Kuo A."/>
            <person name="Thoen E."/>
            <person name="Andreopoulos B."/>
            <person name="Lu D."/>
            <person name="Skrede I."/>
            <person name="Drula E."/>
            <person name="Henrissat B."/>
            <person name="Morin E."/>
            <person name="Kohler A."/>
            <person name="Barry K."/>
            <person name="LaButti K."/>
            <person name="Morin E."/>
            <person name="Salamov A."/>
            <person name="Lipzen A."/>
            <person name="Mereny Z."/>
            <person name="Hegedus B."/>
            <person name="Baldrian P."/>
            <person name="Stursova M."/>
            <person name="Weitz H."/>
            <person name="Taylor A."/>
            <person name="Grigoriev I.V."/>
            <person name="Nagy L.G."/>
            <person name="Martin F."/>
            <person name="Kauserud H."/>
        </authorList>
    </citation>
    <scope>NUCLEOTIDE SEQUENCE</scope>
    <source>
        <strain evidence="15">9144</strain>
    </source>
</reference>
<evidence type="ECO:0000256" key="12">
    <source>
        <dbReference type="ARBA" id="ARBA00023136"/>
    </source>
</evidence>
<evidence type="ECO:0000256" key="3">
    <source>
        <dbReference type="ARBA" id="ARBA00004721"/>
    </source>
</evidence>
<accession>A0AAD6YCC5</accession>
<keyword evidence="16" id="KW-1185">Reference proteome</keyword>
<evidence type="ECO:0000256" key="10">
    <source>
        <dbReference type="ARBA" id="ARBA00023004"/>
    </source>
</evidence>
<dbReference type="GO" id="GO:0020037">
    <property type="term" value="F:heme binding"/>
    <property type="evidence" value="ECO:0007669"/>
    <property type="project" value="InterPro"/>
</dbReference>